<comment type="caution">
    <text evidence="1">The sequence shown here is derived from an EMBL/GenBank/DDBJ whole genome shotgun (WGS) entry which is preliminary data.</text>
</comment>
<accession>A0ABR1WBA4</accession>
<evidence type="ECO:0000313" key="2">
    <source>
        <dbReference type="Proteomes" id="UP001433268"/>
    </source>
</evidence>
<dbReference type="GeneID" id="92045978"/>
<protein>
    <submittedName>
        <fullName evidence="1">Uncharacterized protein</fullName>
    </submittedName>
</protein>
<gene>
    <name evidence="1" type="ORF">PG997_008603</name>
</gene>
<sequence length="263" mass="30108">MDFFRFPGEVRNMVYRALLVYPDNAILISYERQLSGSIKLTFYDRAFGRRNFLEPAVLRLNKQARLEASPVLYSQNHFDLRNVDEFNMAKDRRCEYMLSFFASIIGRDNAGLIRHVTVQFPHVPEHNGCILSASWLTERSNIPRLLASDYGCVETVEMALGEHGEVQGLGIDNAKEVDQGLALIDTQLRSMPSLKNIVANVFMKDYMHYGLVDFVTASLRDGMVSRGWTLVTKWHFGDAPVPRMARRRRLARVVKTGGLFSRR</sequence>
<reference evidence="1 2" key="1">
    <citation type="submission" date="2023-01" db="EMBL/GenBank/DDBJ databases">
        <title>Analysis of 21 Apiospora genomes using comparative genomics revels a genus with tremendous synthesis potential of carbohydrate active enzymes and secondary metabolites.</title>
        <authorList>
            <person name="Sorensen T."/>
        </authorList>
    </citation>
    <scope>NUCLEOTIDE SEQUENCE [LARGE SCALE GENOMIC DNA]</scope>
    <source>
        <strain evidence="1 2">CBS 114990</strain>
    </source>
</reference>
<dbReference type="RefSeq" id="XP_066668260.1">
    <property type="nucleotide sequence ID" value="XM_066812918.1"/>
</dbReference>
<dbReference type="Proteomes" id="UP001433268">
    <property type="component" value="Unassembled WGS sequence"/>
</dbReference>
<dbReference type="InterPro" id="IPR038883">
    <property type="entry name" value="AN11006-like"/>
</dbReference>
<dbReference type="PANTHER" id="PTHR42085">
    <property type="entry name" value="F-BOX DOMAIN-CONTAINING PROTEIN"/>
    <property type="match status" value="1"/>
</dbReference>
<keyword evidence="2" id="KW-1185">Reference proteome</keyword>
<proteinExistence type="predicted"/>
<name>A0ABR1WBA4_9PEZI</name>
<organism evidence="1 2">
    <name type="scientific">Apiospora hydei</name>
    <dbReference type="NCBI Taxonomy" id="1337664"/>
    <lineage>
        <taxon>Eukaryota</taxon>
        <taxon>Fungi</taxon>
        <taxon>Dikarya</taxon>
        <taxon>Ascomycota</taxon>
        <taxon>Pezizomycotina</taxon>
        <taxon>Sordariomycetes</taxon>
        <taxon>Xylariomycetidae</taxon>
        <taxon>Amphisphaeriales</taxon>
        <taxon>Apiosporaceae</taxon>
        <taxon>Apiospora</taxon>
    </lineage>
</organism>
<dbReference type="PANTHER" id="PTHR42085:SF8">
    <property type="entry name" value="F-BOX DOMAIN-CONTAINING PROTEIN"/>
    <property type="match status" value="1"/>
</dbReference>
<evidence type="ECO:0000313" key="1">
    <source>
        <dbReference type="EMBL" id="KAK8080785.1"/>
    </source>
</evidence>
<dbReference type="EMBL" id="JAQQWN010000006">
    <property type="protein sequence ID" value="KAK8080785.1"/>
    <property type="molecule type" value="Genomic_DNA"/>
</dbReference>